<dbReference type="Proteomes" id="UP000694397">
    <property type="component" value="Chromosome 23"/>
</dbReference>
<feature type="domain" description="6-phosphogluconate dehydrogenase NADP-binding" evidence="12">
    <location>
        <begin position="54"/>
        <end position="212"/>
    </location>
</feature>
<comment type="subcellular location">
    <subcellularLocation>
        <location evidence="1">Mitochondrion</location>
    </subcellularLocation>
</comment>
<comment type="catalytic activity">
    <reaction evidence="9 10">
        <text>3-hydroxy-2-methylpropanoate + NAD(+) = 2-methyl-3-oxopropanoate + NADH + H(+)</text>
        <dbReference type="Rhea" id="RHEA:17681"/>
        <dbReference type="ChEBI" id="CHEBI:11805"/>
        <dbReference type="ChEBI" id="CHEBI:15378"/>
        <dbReference type="ChEBI" id="CHEBI:57540"/>
        <dbReference type="ChEBI" id="CHEBI:57700"/>
        <dbReference type="ChEBI" id="CHEBI:57945"/>
        <dbReference type="EC" id="1.1.1.31"/>
    </reaction>
</comment>
<dbReference type="GO" id="GO:0005739">
    <property type="term" value="C:mitochondrion"/>
    <property type="evidence" value="ECO:0007669"/>
    <property type="project" value="UniProtKB-SubCell"/>
</dbReference>
<evidence type="ECO:0000256" key="9">
    <source>
        <dbReference type="ARBA" id="ARBA00049197"/>
    </source>
</evidence>
<evidence type="ECO:0000256" key="2">
    <source>
        <dbReference type="ARBA" id="ARBA00005109"/>
    </source>
</evidence>
<dbReference type="SUPFAM" id="SSF48179">
    <property type="entry name" value="6-phosphogluconate dehydrogenase C-terminal domain-like"/>
    <property type="match status" value="1"/>
</dbReference>
<dbReference type="Ensembl" id="ENSSFOT00015048657.1">
    <property type="protein sequence ID" value="ENSSFOP00015075295.1"/>
    <property type="gene ID" value="ENSSFOG00015030994.1"/>
</dbReference>
<evidence type="ECO:0000256" key="10">
    <source>
        <dbReference type="RuleBase" id="RU910714"/>
    </source>
</evidence>
<evidence type="ECO:0000256" key="4">
    <source>
        <dbReference type="ARBA" id="ARBA00022456"/>
    </source>
</evidence>
<reference evidence="14" key="2">
    <citation type="submission" date="2025-08" db="UniProtKB">
        <authorList>
            <consortium name="Ensembl"/>
        </authorList>
    </citation>
    <scope>IDENTIFICATION</scope>
</reference>
<protein>
    <recommendedName>
        <fullName evidence="10">3-hydroxyisobutyrate dehydrogenase</fullName>
        <shortName evidence="10">HIBADH</shortName>
        <ecNumber evidence="10">1.1.1.31</ecNumber>
    </recommendedName>
</protein>
<dbReference type="PANTHER" id="PTHR22981:SF83">
    <property type="entry name" value="3-HYDROXYISOBUTYRATE DEHYDROGENASE"/>
    <property type="match status" value="1"/>
</dbReference>
<dbReference type="InterPro" id="IPR006115">
    <property type="entry name" value="6PGDH_NADP-bd"/>
</dbReference>
<dbReference type="SUPFAM" id="SSF51735">
    <property type="entry name" value="NAD(P)-binding Rossmann-fold domains"/>
    <property type="match status" value="1"/>
</dbReference>
<sequence length="370" mass="38946">MYSTKFYVCNFLSSAALIPCGMPCCCGMIPPAWWLMVYFPSPASSRSMASKTPVGFIGLGNMGSPMAKNLLKHGYPVIATDVFPESCKELQDLGAQILDCPAEVADKADRIITMLPSSPNVIEVYNGPNGILKKVKKGTLLIDSSTIDPSVSKEMAVAAEKMGAVFMDAPVSGGVGAANLAKLTFMVGGVEEEFTAAKELLGSMGANVVYCGPVGTGQAAKICNNMLLAIGMIGTAETMNLGIRLGLDPKLLAKILNMSSGRCWSSDTYNPVPGVMEGVPSANNYQGGFGTTLMAKDLGLAQDSATNTKTPVLLGSLAHQIYRMMCARGYAGKDFSSGSAPTAMPLPPPRKNRACPSAPSRPQHIRLKRT</sequence>
<evidence type="ECO:0000259" key="12">
    <source>
        <dbReference type="Pfam" id="PF03446"/>
    </source>
</evidence>
<keyword evidence="5" id="KW-0809">Transit peptide</keyword>
<comment type="pathway">
    <text evidence="2 10">Amino-acid degradation; L-valine degradation.</text>
</comment>
<dbReference type="PROSITE" id="PS00895">
    <property type="entry name" value="3_HYDROXYISOBUT_DH"/>
    <property type="match status" value="1"/>
</dbReference>
<dbReference type="InterPro" id="IPR011548">
    <property type="entry name" value="HIBADH"/>
</dbReference>
<keyword evidence="4 10" id="KW-0101">Branched-chain amino acid catabolism</keyword>
<dbReference type="OrthoDB" id="435038at2759"/>
<evidence type="ECO:0000313" key="15">
    <source>
        <dbReference type="Proteomes" id="UP000694397"/>
    </source>
</evidence>
<accession>A0A8C9WHQ5</accession>
<dbReference type="GO" id="GO:0051287">
    <property type="term" value="F:NAD binding"/>
    <property type="evidence" value="ECO:0007669"/>
    <property type="project" value="InterPro"/>
</dbReference>
<evidence type="ECO:0000313" key="14">
    <source>
        <dbReference type="Ensembl" id="ENSSFOP00015075295.1"/>
    </source>
</evidence>
<dbReference type="GO" id="GO:0006574">
    <property type="term" value="P:L-valine catabolic process"/>
    <property type="evidence" value="ECO:0007669"/>
    <property type="project" value="UniProtKB-UniPathway"/>
</dbReference>
<reference evidence="14 15" key="1">
    <citation type="submission" date="2019-04" db="EMBL/GenBank/DDBJ databases">
        <authorList>
            <consortium name="Wellcome Sanger Institute Data Sharing"/>
        </authorList>
    </citation>
    <scope>NUCLEOTIDE SEQUENCE [LARGE SCALE GENOMIC DNA]</scope>
</reference>
<evidence type="ECO:0000259" key="13">
    <source>
        <dbReference type="Pfam" id="PF14833"/>
    </source>
</evidence>
<evidence type="ECO:0000256" key="6">
    <source>
        <dbReference type="ARBA" id="ARBA00023002"/>
    </source>
</evidence>
<organism evidence="14 15">
    <name type="scientific">Scleropages formosus</name>
    <name type="common">Asian bonytongue</name>
    <name type="synonym">Osteoglossum formosum</name>
    <dbReference type="NCBI Taxonomy" id="113540"/>
    <lineage>
        <taxon>Eukaryota</taxon>
        <taxon>Metazoa</taxon>
        <taxon>Chordata</taxon>
        <taxon>Craniata</taxon>
        <taxon>Vertebrata</taxon>
        <taxon>Euteleostomi</taxon>
        <taxon>Actinopterygii</taxon>
        <taxon>Neopterygii</taxon>
        <taxon>Teleostei</taxon>
        <taxon>Osteoglossocephala</taxon>
        <taxon>Osteoglossomorpha</taxon>
        <taxon>Osteoglossiformes</taxon>
        <taxon>Osteoglossidae</taxon>
        <taxon>Scleropages</taxon>
    </lineage>
</organism>
<keyword evidence="6 10" id="KW-0560">Oxidoreductase</keyword>
<dbReference type="Gene3D" id="3.40.50.720">
    <property type="entry name" value="NAD(P)-binding Rossmann-like Domain"/>
    <property type="match status" value="1"/>
</dbReference>
<dbReference type="UniPathway" id="UPA00362"/>
<dbReference type="PANTHER" id="PTHR22981">
    <property type="entry name" value="3-HYDROXYISOBUTYRATE DEHYDROGENASE-RELATED"/>
    <property type="match status" value="1"/>
</dbReference>
<feature type="region of interest" description="Disordered" evidence="11">
    <location>
        <begin position="338"/>
        <end position="370"/>
    </location>
</feature>
<keyword evidence="7 10" id="KW-0520">NAD</keyword>
<dbReference type="InterPro" id="IPR008927">
    <property type="entry name" value="6-PGluconate_DH-like_C_sf"/>
</dbReference>
<dbReference type="GO" id="GO:0008442">
    <property type="term" value="F:3-hydroxyisobutyrate dehydrogenase activity"/>
    <property type="evidence" value="ECO:0007669"/>
    <property type="project" value="UniProtKB-EC"/>
</dbReference>
<dbReference type="EC" id="1.1.1.31" evidence="10"/>
<dbReference type="NCBIfam" id="TIGR01692">
    <property type="entry name" value="HIBADH"/>
    <property type="match status" value="1"/>
</dbReference>
<dbReference type="Pfam" id="PF03446">
    <property type="entry name" value="NAD_binding_2"/>
    <property type="match status" value="1"/>
</dbReference>
<keyword evidence="8" id="KW-0496">Mitochondrion</keyword>
<evidence type="ECO:0000256" key="5">
    <source>
        <dbReference type="ARBA" id="ARBA00022946"/>
    </source>
</evidence>
<evidence type="ECO:0000256" key="7">
    <source>
        <dbReference type="ARBA" id="ARBA00023027"/>
    </source>
</evidence>
<dbReference type="FunFam" id="1.10.1040.10:FF:000006">
    <property type="entry name" value="3-hydroxyisobutyrate dehydrogenase"/>
    <property type="match status" value="1"/>
</dbReference>
<name>A0A8C9WHQ5_SCLFO</name>
<comment type="similarity">
    <text evidence="3">Belongs to the HIBADH-related family. 3-hydroxyisobutyrate dehydrogenase subfamily.</text>
</comment>
<dbReference type="FunFam" id="3.40.50.720:FF:000119">
    <property type="entry name" value="3-hydroxyisobutyrate dehydrogenase"/>
    <property type="match status" value="1"/>
</dbReference>
<dbReference type="InterPro" id="IPR036291">
    <property type="entry name" value="NAD(P)-bd_dom_sf"/>
</dbReference>
<gene>
    <name evidence="14" type="primary">HIBADH</name>
    <name evidence="14" type="synonym">LOC108933270</name>
</gene>
<evidence type="ECO:0000256" key="3">
    <source>
        <dbReference type="ARBA" id="ARBA00006013"/>
    </source>
</evidence>
<dbReference type="Pfam" id="PF14833">
    <property type="entry name" value="NAD_binding_11"/>
    <property type="match status" value="1"/>
</dbReference>
<evidence type="ECO:0000256" key="11">
    <source>
        <dbReference type="SAM" id="MobiDB-lite"/>
    </source>
</evidence>
<dbReference type="InterPro" id="IPR002204">
    <property type="entry name" value="3-OH-isobutyrate_DH-rel_CS"/>
</dbReference>
<proteinExistence type="inferred from homology"/>
<reference evidence="14" key="3">
    <citation type="submission" date="2025-09" db="UniProtKB">
        <authorList>
            <consortium name="Ensembl"/>
        </authorList>
    </citation>
    <scope>IDENTIFICATION</scope>
</reference>
<dbReference type="InterPro" id="IPR029154">
    <property type="entry name" value="HIBADH-like_NADP-bd"/>
</dbReference>
<dbReference type="GeneTree" id="ENSGT00940000155255"/>
<evidence type="ECO:0000256" key="1">
    <source>
        <dbReference type="ARBA" id="ARBA00004173"/>
    </source>
</evidence>
<dbReference type="AlphaFoldDB" id="A0A8C9WHQ5"/>
<dbReference type="GO" id="GO:0050661">
    <property type="term" value="F:NADP binding"/>
    <property type="evidence" value="ECO:0007669"/>
    <property type="project" value="InterPro"/>
</dbReference>
<dbReference type="Gene3D" id="1.10.1040.10">
    <property type="entry name" value="N-(1-d-carboxylethyl)-l-norvaline Dehydrogenase, domain 2"/>
    <property type="match status" value="1"/>
</dbReference>
<keyword evidence="15" id="KW-1185">Reference proteome</keyword>
<feature type="domain" description="3-hydroxyisobutyrate dehydrogenase-like NAD-binding" evidence="13">
    <location>
        <begin position="215"/>
        <end position="337"/>
    </location>
</feature>
<evidence type="ECO:0000256" key="8">
    <source>
        <dbReference type="ARBA" id="ARBA00023128"/>
    </source>
</evidence>
<dbReference type="InterPro" id="IPR013328">
    <property type="entry name" value="6PGD_dom2"/>
</dbReference>